<feature type="domain" description="Peptidase M12B" evidence="2">
    <location>
        <begin position="76"/>
        <end position="267"/>
    </location>
</feature>
<name>A0A818TI75_9BILA</name>
<feature type="binding site" evidence="1">
    <location>
        <position position="211"/>
    </location>
    <ligand>
        <name>Zn(2+)</name>
        <dbReference type="ChEBI" id="CHEBI:29105"/>
        <note>catalytic</note>
    </ligand>
</feature>
<proteinExistence type="predicted"/>
<dbReference type="SUPFAM" id="SSF55486">
    <property type="entry name" value="Metalloproteases ('zincins'), catalytic domain"/>
    <property type="match status" value="1"/>
</dbReference>
<dbReference type="InterPro" id="IPR024079">
    <property type="entry name" value="MetalloPept_cat_dom_sf"/>
</dbReference>
<sequence>MSSTKQIIVEQHKQEYVQLILKQKTEILDRYKQKSQVYIAIYEKEQELLSLSNQPICKPKKFKTEEAIPISQRYYAFVETLFVIDTNYFPQPSQISYGNYIQTIVDTANIIFQSKNDLDLKIEIIMSNIVYFNIVQPVPREPHGYEQILRGLVNDYDKYDSIVLLCYQPWEGKDGAQGYAIPKGICNLANKILYLLPYQNAGFYLAHEIGHQLGLIHQVDTTCYTTSYMTVMTRTHTASYEQARWSKCENNWINNHICEFECLFNKPINYQPIKNKYSTMPGKRMNNDQQARMIEPNEHAMGEVVTNTYMPTNVTTRCLYFRYFIEGSSSKYKYILSPMLPGSQCDINSVCYEDQCVSLDNLDSSLTNIEYDNKILDLTAHCTSNNNPDDLKASNHDPHTDIKCINWENDYLCHPSEACPQNDDSSTRGLYIRHVCCEKCSSTPHAISTILNRARINQRYMISSIFIVWIVFLF</sequence>
<keyword evidence="1" id="KW-0479">Metal-binding</keyword>
<reference evidence="4" key="1">
    <citation type="submission" date="2021-02" db="EMBL/GenBank/DDBJ databases">
        <authorList>
            <person name="Nowell W R."/>
        </authorList>
    </citation>
    <scope>NUCLEOTIDE SEQUENCE</scope>
</reference>
<comment type="caution">
    <text evidence="4">The sequence shown here is derived from an EMBL/GenBank/DDBJ whole genome shotgun (WGS) entry which is preliminary data.</text>
</comment>
<feature type="binding site" evidence="1">
    <location>
        <position position="207"/>
    </location>
    <ligand>
        <name>Zn(2+)</name>
        <dbReference type="ChEBI" id="CHEBI:29105"/>
        <note>catalytic</note>
    </ligand>
</feature>
<evidence type="ECO:0000256" key="1">
    <source>
        <dbReference type="PROSITE-ProRule" id="PRU00276"/>
    </source>
</evidence>
<dbReference type="GO" id="GO:0006508">
    <property type="term" value="P:proteolysis"/>
    <property type="evidence" value="ECO:0007669"/>
    <property type="project" value="InterPro"/>
</dbReference>
<dbReference type="GO" id="GO:0046872">
    <property type="term" value="F:metal ion binding"/>
    <property type="evidence" value="ECO:0007669"/>
    <property type="project" value="UniProtKB-KW"/>
</dbReference>
<evidence type="ECO:0000313" key="4">
    <source>
        <dbReference type="EMBL" id="CAF3683399.1"/>
    </source>
</evidence>
<dbReference type="Pfam" id="PF13582">
    <property type="entry name" value="Reprolysin_3"/>
    <property type="match status" value="1"/>
</dbReference>
<comment type="caution">
    <text evidence="1">Lacks conserved residue(s) required for the propagation of feature annotation.</text>
</comment>
<dbReference type="AlphaFoldDB" id="A0A818TI75"/>
<dbReference type="Proteomes" id="UP000663844">
    <property type="component" value="Unassembled WGS sequence"/>
</dbReference>
<feature type="active site" evidence="1">
    <location>
        <position position="208"/>
    </location>
</feature>
<protein>
    <recommendedName>
        <fullName evidence="2">Peptidase M12B domain-containing protein</fullName>
    </recommendedName>
</protein>
<dbReference type="Proteomes" id="UP000663845">
    <property type="component" value="Unassembled WGS sequence"/>
</dbReference>
<evidence type="ECO:0000313" key="3">
    <source>
        <dbReference type="EMBL" id="CAF1324552.1"/>
    </source>
</evidence>
<dbReference type="Gene3D" id="3.40.390.10">
    <property type="entry name" value="Collagenase (Catalytic Domain)"/>
    <property type="match status" value="1"/>
</dbReference>
<feature type="binding site" evidence="1">
    <location>
        <position position="217"/>
    </location>
    <ligand>
        <name>Zn(2+)</name>
        <dbReference type="ChEBI" id="CHEBI:29105"/>
        <note>catalytic</note>
    </ligand>
</feature>
<keyword evidence="1" id="KW-0862">Zinc</keyword>
<organism evidence="4 5">
    <name type="scientific">Adineta steineri</name>
    <dbReference type="NCBI Taxonomy" id="433720"/>
    <lineage>
        <taxon>Eukaryota</taxon>
        <taxon>Metazoa</taxon>
        <taxon>Spiralia</taxon>
        <taxon>Gnathifera</taxon>
        <taxon>Rotifera</taxon>
        <taxon>Eurotatoria</taxon>
        <taxon>Bdelloidea</taxon>
        <taxon>Adinetida</taxon>
        <taxon>Adinetidae</taxon>
        <taxon>Adineta</taxon>
    </lineage>
</organism>
<dbReference type="EMBL" id="CAJOAZ010000612">
    <property type="protein sequence ID" value="CAF3683399.1"/>
    <property type="molecule type" value="Genomic_DNA"/>
</dbReference>
<evidence type="ECO:0000313" key="5">
    <source>
        <dbReference type="Proteomes" id="UP000663844"/>
    </source>
</evidence>
<dbReference type="InterPro" id="IPR001590">
    <property type="entry name" value="Peptidase_M12B"/>
</dbReference>
<evidence type="ECO:0000259" key="2">
    <source>
        <dbReference type="PROSITE" id="PS50215"/>
    </source>
</evidence>
<accession>A0A818TI75</accession>
<gene>
    <name evidence="3" type="ORF">JYZ213_LOCUS33599</name>
    <name evidence="4" type="ORF">OXD698_LOCUS11080</name>
</gene>
<dbReference type="PROSITE" id="PS50215">
    <property type="entry name" value="ADAM_MEPRO"/>
    <property type="match status" value="1"/>
</dbReference>
<dbReference type="EMBL" id="CAJNOG010000642">
    <property type="protein sequence ID" value="CAF1324552.1"/>
    <property type="molecule type" value="Genomic_DNA"/>
</dbReference>
<dbReference type="GO" id="GO:0004222">
    <property type="term" value="F:metalloendopeptidase activity"/>
    <property type="evidence" value="ECO:0007669"/>
    <property type="project" value="InterPro"/>
</dbReference>